<dbReference type="InterPro" id="IPR031334">
    <property type="entry name" value="Piezo_cap_dom"/>
</dbReference>
<feature type="region of interest" description="Disordered" evidence="7">
    <location>
        <begin position="1459"/>
        <end position="1484"/>
    </location>
</feature>
<feature type="transmembrane region" description="Helical" evidence="8">
    <location>
        <begin position="2022"/>
        <end position="2043"/>
    </location>
</feature>
<feature type="transmembrane region" description="Helical" evidence="8">
    <location>
        <begin position="1116"/>
        <end position="1132"/>
    </location>
</feature>
<comment type="subcellular location">
    <subcellularLocation>
        <location evidence="1">Membrane</location>
        <topology evidence="1">Multi-pass membrane protein</topology>
    </subcellularLocation>
</comment>
<gene>
    <name evidence="12" type="ORF">TTHERM_00151710</name>
</gene>
<feature type="compositionally biased region" description="Polar residues" evidence="7">
    <location>
        <begin position="835"/>
        <end position="849"/>
    </location>
</feature>
<comment type="similarity">
    <text evidence="2">Belongs to the PIEZO (TC 1.A.75) family.</text>
</comment>
<feature type="region of interest" description="Disordered" evidence="7">
    <location>
        <begin position="535"/>
        <end position="555"/>
    </location>
</feature>
<evidence type="ECO:0000256" key="4">
    <source>
        <dbReference type="ARBA" id="ARBA00022989"/>
    </source>
</evidence>
<sequence length="4364" mass="514164">MELKVQKTQIIGKKEIKKEGKDKKNENKDGLEKQVSKWYDGKVVQWIFCTFIPFAFLAAYPIIILSYYTIAHTVMAQVFVQIALINFYIKPSKSSLDSKEQQLKEIFIKKQTIQLKDYRNIFFKFVMILESLNLLSKIIFVIIYYSKEDLQIENIKNVLLDLEFFFVSDQAKQSGVQKAKMILLSFIPNILLFSVFVLASRIYKNHSEVRIEELVHPSNQKAQGLLNFLVLVSLASCQIFNPSIMAFGFLGLSLISQIVSLISSSQRKMINAQMIIQSLIQFYCFAQFFLNMFSATNTFLENNYFESQFIGVNSIAEFSNGLNQHPFYILSLVILFFLSVFYLQKLNYEKSRWSFIPVYQQIEKEKKKNRLKKALVKLLSLKKQNSNILETKSELLPRFDQDSNNQIIHYHTINDQDRVQIELQTYNDIRTEQQILDKNQDQSQDNADALNHLIIQDIMVDEIIKNPNTQGQKANRKQKMTNSLKLGTAQVNFGNDSKGEIQQDDNDNNQNQHTILSKIRKNNKSTTYTPGLFLKKQQNNQQRGSFKVNQHEQDEQIQDKVQKYAPSLQEQKEKGIEIIRQQLIKIERGEEDNIDNFLTLKKQDILYEESIQPESYLIANQKTSKDKFSAFKTKLYNYILDLSSRSFIYIKSQFEDSIIPIRFLQCCSILIIMRYPCYYSLGLISWCLLSSIFKLEIKIKFLFITLVPIPCIIIIYAFNLYGSIQLNYDLYPKHGFVYQRFFWLESIIFNTIIFLFFTYLLILRRLKQNLSSIVQSQKEKSQEKIEENSNNKQNLDAQQNDNSKSMIEQNIKQIGEQNNDFIQQRNSEKQESVSKKNSSPYNQDQVRFTSKSDPIKGEINLRFSKQSQSSVAKLKADQENENEQNQRIQSNSYTKSDKQENDNKNSQKIDYSQQKPVSLMTIFFALILKYSQTLALFLLYWIGFYTINIIHLLLVVLFLIFFQNSLKTIKIKKNGKIYVMSFSFKYWFILLIYLGTVIFAKFIYTILQSGMNYMGEQNSDNNQDSYLATIINFIGINYEYDMPFSLSLSKDDYAGLSIIWIAFMFATLQEDTFRSETYQKYSNKIIFLIQDQPIIKKYCPNFLFYTNKITILGENLLYWLSFFGITTCLILQDFSFINSFLLLLSFLLVFYYIFKYKDPQAFKYKKYYKIWYFFNQIIIAYILLCYILQFTSLKFVQDYIINPNSQAYQTFKDNRAIYGFYPELGVNDNLRYTFFPIIFVLYFAIFVQNYLKMIYNAVKHHNKGQIRDKSESNCSVISDNQKRLLSERENITIDIINKNYQKARREENRQIYINYVLFDIYSEVSSGVYQILKGLQFIMIDIQNMLVFLFAMVFRLSISMLIFIIIYLKFYYRYHNQLETFLEKSYMKKSINYFFKSFQKFYSFPQKNLGWKINLDPKPPTSNKNGKKQQEIQQQDEVIISSNQLKNLQVEKANDTKLKEQDNAENEQNKIEQEQSQKQNSLSQNKNLQALRRQSKKDLIECKIQEKIEDFITIQQKLKIDEQIGIWPYSFWFSYICISITYGAQFLATDFAKSNISNYVINFIQWAFFIFGTSCNTLSLSSIFRNIYFYLIMFWMNIIIFVLIRMKKQHEQNVMNQKQELQSQSQLNKNSQIQNRDSSAKKGESNQNNPLNYDDFRASKSPAINSEFPRNSSSYSQQLNRLTYLHLNQAQVADVNIQEGEQKLAFESERLKRVQKSEKEVGVVYYQEGGLLPQRITWCKLIYKHFKLTEEESEDEDNNEAFIQKTQFIEGLSPNYNHDNIFKQQNKDKTDSIIEKNYDDAFKNEIENSIEDEGSINQIKNKLDGYAFNVQSPNILKDQYEQKQEQSDEEKKQELQDEILIKKRYEQKILKIIRAEEEERQKKMYREDPDFIYNNYLRIQYFYQMKSCYVKQKFKSGLLLALYPFYSVILMHVSEQKHDVFSYIYLLVAFLGNSIKAINRNTIFLVLIQYILLLVNINQQTSPLQIDQYLLDFKSMSLIQQYITDKELLQYLAFNSSNQSSAATISFILNCLVFTVIGIYFNCYKFLVNSIIRNIQKVKNKVKYIYENNLFPQQIAPISIYKIDQAQKKQQENQNGSVNNPDSDQIVHDQILKNQKFQLSNNNLSTYSIEFTDRSDSKYEYQYDEDGQLINPIQPLWINYQNWKSQTFQFVNLMYEISISFGYIICAVLIMIISCQYLDIFNFIILAYNMIIFFIIEFVVPFPQMLNQRKKIQNLLRVLQFYLYAVFALYSTMQIPYVRNNISATGQFLSYQFLNLKIIDKIYIMFCIMCTQLLISSQDFKTITFSLSQSYILNANLSHKALSIHQNDQTISELLKNEKERRSLREVVRKVTQTLKNWHKSQSYIQPSIVQQQNNQNKNLNTSLQINQFQSSKNLQNTLPARSQSAHNVPLSCFSNQMNTRSDSKDSILYEQQGLISNQIQRGFQNKSKSKNIIKNNPLEAQTYQKDKFQQTPINKQNQETVQDFQKNDQNSPTILINLASNEKQEQNNNQLLQNEEFSKKPDQQHITKEKALQKKDVEIDELDYSSDESIGNIDEVNHANSGIQIKKYDFPRISQIKINNLENLQQQQFNKQDQLNNSSLKRMKISRVSSVDHLEQNLLFDQQSALKKSFNINQQKDTDSSYTTRKVRNQSKEKSVCFQKQKVVKTSRKKSLKDKKQEKANKYHNVENIQAVKKYQKDSDSEDSEDSQVSLFNSSEIVDEEDNDLMDQIKQQFDNKIQKQKEEEEALLQGSKQAKRETSHKILIKICKLIESQVNPLLFMDTVQISDYILKNNCQIFSKIYINIQDLLLGNLTSLMEYSHLLSIVYYCIYQTIQEAGVEFAFNNLFAIIQRATECDEISKIIYDSLIETSSQYPTIPYYYHLRKEQEKNITDKKIIQREQRNNLDHICIYHPQIPMYIYNVKSTNSLPFNLLTKFGLLKRLLKSFFKMVLSNWQFVCFFFFLMYYFSNTGLMSMPFPCLVFLNFLIEIKFVSLQIWMISFIYVTFLLIFKFIIQINGIYMDTQLQNTFFNDNLSFSFEGYLIFLIFVAQIMTKYIGMDKEDVYNSENIYQSYIRKCVNDLEFRQDFIENCLQPTNEDNMLKNIDQISPIYKKTQDKPNLFHIRQMSQQQFDGDNQLFRDENLNKNTQNLLNKQMKIERDQSTENQNDFDNIGQLKKQPSLNKQGSLQHKNTFKQNPQLFLEDQTLSEAEENNKIQIKSNQDILLKSFNQGKNNLLSISEQERSISMHEQMLKDLKQKPDLLVNDTFKKENFFKRVFSNYNKRSGKDFYPWIALVQVIILLFIFIFYTRMDANNTQGINEQLKYNQFSGEMVICLFIQVAFMVFERYLALRRVSEKTKKEKPKKKKEKNSSSSDNSNDSDLSTSNNLSQTQIIDEEDSLIQKKQKANKAFDSFDEKAYSRQNQPRSQSQIKRKPTFKKEVNIKHLRSSTKISQEYDTYKNFQEMQSLVLNQEDDEEIDNKKQNKILKDTYKDALKQQDHYEEKQIDNEKQQNKKGYDQKDFEIVNDTPQNRVRSFASHTRNSKEYDEDVFKLRQQHRLSLVLREEIIFANLEKEQINANLQNFKQYGNLITKNKDSNNLDSSLSSSDDQKSFLQDSSVNLSQGKNINKKKSNQNTPQNKKGQTRDLENQIEETKKSSNQKEKNQMVSYPTDNIIKYQDETEANQNAINKQKKYNDPVILPFEQQQGIQSSQDEDNQDFKSDASASDNVSINKNKKEKPKESFVLTTELLKFIQLTVFLILFSWFVFFYVPQSFQKNTISDQKVVVNYSTNGYLIAFVFIVMIYLLLSTLQLRYGYKKLKLRNTILQFKNTVAGFCAVVVRAIPFLQELKVILDWTVTKTSLTLFQWFLLEDIHYSLYVAKLDSKDVRSTKVDAPQSKLVKIFLGLLQVIVILLLIFGPMLLFSTLNPISDYNGITSGEIEVGIQFKQLGQINYYPIFTNSHTNNLQTVQRDCTYDPQKNVNNQDASQQECYWDEYKFRDVNIIYTTDSQQFQKFNFYSYSENSWDLSFPSKKDIESKFEDILNNQNTSQTAQLVIKLVLNRKVSQYNTAPYISYYPNPQIQNSSYLNKQIIQGFYDTLTDCQKPGVILPNFYIFLLSSTISNQSYISSPINHEDNNNSAYFAKDSYIQLKCQDIQNPQTQKYWEISIDQAGTSGLSYFVVTDKYSQATFGFSIITLYTSVILVIGKFIRDAFGGELEKIIIKCMPNPDELLRICEAISNARNEKDLLKERILYFELMDLIRSPEVLKKLTGSYSFVLNQKHKLDLQQEEIDKAFKKRKRLIKKKLANKKKKEKQRLQKLLDENKETQNKEETQHDEQNKNFQIEEQAEEEEEYDQITINQFLKK</sequence>
<dbReference type="KEGG" id="tet:TTHERM_00151710"/>
<feature type="region of interest" description="Disordered" evidence="7">
    <location>
        <begin position="781"/>
        <end position="801"/>
    </location>
</feature>
<dbReference type="InterPro" id="IPR056770">
    <property type="entry name" value="Piezo_THU9_anchor"/>
</dbReference>
<evidence type="ECO:0000313" key="12">
    <source>
        <dbReference type="EMBL" id="EAS01458.2"/>
    </source>
</evidence>
<feature type="compositionally biased region" description="Acidic residues" evidence="7">
    <location>
        <begin position="4345"/>
        <end position="4354"/>
    </location>
</feature>
<feature type="transmembrane region" description="Helical" evidence="8">
    <location>
        <begin position="948"/>
        <end position="966"/>
    </location>
</feature>
<evidence type="ECO:0000313" key="13">
    <source>
        <dbReference type="Proteomes" id="UP000009168"/>
    </source>
</evidence>
<evidence type="ECO:0000259" key="9">
    <source>
        <dbReference type="Pfam" id="PF12166"/>
    </source>
</evidence>
<feature type="domain" description="Piezo THU9 and anchor" evidence="11">
    <location>
        <begin position="3286"/>
        <end position="3352"/>
    </location>
</feature>
<feature type="transmembrane region" description="Helical" evidence="8">
    <location>
        <begin position="3901"/>
        <end position="3922"/>
    </location>
</feature>
<feature type="transmembrane region" description="Helical" evidence="8">
    <location>
        <begin position="2173"/>
        <end position="2194"/>
    </location>
</feature>
<dbReference type="RefSeq" id="XP_001021704.2">
    <property type="nucleotide sequence ID" value="XM_001021704.2"/>
</dbReference>
<dbReference type="InterPro" id="IPR027272">
    <property type="entry name" value="Piezo"/>
</dbReference>
<feature type="transmembrane region" description="Helical" evidence="8">
    <location>
        <begin position="182"/>
        <end position="203"/>
    </location>
</feature>
<feature type="transmembrane region" description="Helical" evidence="8">
    <location>
        <begin position="741"/>
        <end position="762"/>
    </location>
</feature>
<feature type="region of interest" description="Disordered" evidence="7">
    <location>
        <begin position="490"/>
        <end position="510"/>
    </location>
</feature>
<keyword evidence="3 8" id="KW-0812">Transmembrane</keyword>
<feature type="coiled-coil region" evidence="6">
    <location>
        <begin position="2727"/>
        <end position="2758"/>
    </location>
</feature>
<feature type="region of interest" description="Disordered" evidence="7">
    <location>
        <begin position="3412"/>
        <end position="3436"/>
    </location>
</feature>
<organism evidence="12 13">
    <name type="scientific">Tetrahymena thermophila (strain SB210)</name>
    <dbReference type="NCBI Taxonomy" id="312017"/>
    <lineage>
        <taxon>Eukaryota</taxon>
        <taxon>Sar</taxon>
        <taxon>Alveolata</taxon>
        <taxon>Ciliophora</taxon>
        <taxon>Intramacronucleata</taxon>
        <taxon>Oligohymenophorea</taxon>
        <taxon>Hymenostomatida</taxon>
        <taxon>Tetrahymenina</taxon>
        <taxon>Tetrahymenidae</taxon>
        <taxon>Tetrahymena</taxon>
    </lineage>
</organism>
<feature type="transmembrane region" description="Helical" evidence="8">
    <location>
        <begin position="121"/>
        <end position="145"/>
    </location>
</feature>
<feature type="compositionally biased region" description="Low complexity" evidence="7">
    <location>
        <begin position="3370"/>
        <end position="3386"/>
    </location>
</feature>
<feature type="region of interest" description="Disordered" evidence="7">
    <location>
        <begin position="4313"/>
        <end position="4354"/>
    </location>
</feature>
<feature type="compositionally biased region" description="Basic and acidic residues" evidence="7">
    <location>
        <begin position="4314"/>
        <end position="4338"/>
    </location>
</feature>
<evidence type="ECO:0000259" key="10">
    <source>
        <dbReference type="Pfam" id="PF23188"/>
    </source>
</evidence>
<feature type="compositionally biased region" description="Polar residues" evidence="7">
    <location>
        <begin position="3419"/>
        <end position="3429"/>
    </location>
</feature>
<dbReference type="Pfam" id="PF23188">
    <property type="entry name" value="THU_Piezo1"/>
    <property type="match status" value="1"/>
</dbReference>
<feature type="transmembrane region" description="Helical" evidence="8">
    <location>
        <begin position="327"/>
        <end position="343"/>
    </location>
</feature>
<evidence type="ECO:0000256" key="6">
    <source>
        <dbReference type="SAM" id="Coils"/>
    </source>
</evidence>
<feature type="region of interest" description="Disordered" evidence="7">
    <location>
        <begin position="3500"/>
        <end position="3524"/>
    </location>
</feature>
<feature type="transmembrane region" description="Helical" evidence="8">
    <location>
        <begin position="224"/>
        <end position="241"/>
    </location>
</feature>
<feature type="transmembrane region" description="Helical" evidence="8">
    <location>
        <begin position="43"/>
        <end position="64"/>
    </location>
</feature>
<feature type="region of interest" description="Disordered" evidence="7">
    <location>
        <begin position="1615"/>
        <end position="1656"/>
    </location>
</feature>
<feature type="region of interest" description="Disordered" evidence="7">
    <location>
        <begin position="3358"/>
        <end position="3386"/>
    </location>
</feature>
<feature type="compositionally biased region" description="Polar residues" evidence="7">
    <location>
        <begin position="536"/>
        <end position="548"/>
    </location>
</feature>
<dbReference type="GO" id="GO:0071260">
    <property type="term" value="P:cellular response to mechanical stimulus"/>
    <property type="evidence" value="ECO:0007669"/>
    <property type="project" value="TreeGrafter"/>
</dbReference>
<feature type="transmembrane region" description="Helical" evidence="8">
    <location>
        <begin position="986"/>
        <end position="1007"/>
    </location>
</feature>
<dbReference type="GO" id="GO:0008381">
    <property type="term" value="F:mechanosensitive monoatomic ion channel activity"/>
    <property type="evidence" value="ECO:0007669"/>
    <property type="project" value="InterPro"/>
</dbReference>
<feature type="transmembrane region" description="Helical" evidence="8">
    <location>
        <begin position="1346"/>
        <end position="1368"/>
    </location>
</feature>
<feature type="region of interest" description="Disordered" evidence="7">
    <location>
        <begin position="3619"/>
        <end position="3667"/>
    </location>
</feature>
<feature type="domain" description="Piezo non-specific cation channel cap" evidence="9">
    <location>
        <begin position="3983"/>
        <end position="4271"/>
    </location>
</feature>
<feature type="compositionally biased region" description="Basic and acidic residues" evidence="7">
    <location>
        <begin position="895"/>
        <end position="907"/>
    </location>
</feature>
<proteinExistence type="inferred from homology"/>
<dbReference type="Pfam" id="PF24874">
    <property type="entry name" value="Piezo_THU9_anchor"/>
    <property type="match status" value="2"/>
</dbReference>
<dbReference type="PANTHER" id="PTHR13167:SF25">
    <property type="entry name" value="PIEZO-TYPE MECHANOSENSITIVE ION CHANNEL COMPONENT"/>
    <property type="match status" value="1"/>
</dbReference>
<feature type="transmembrane region" description="Helical" evidence="8">
    <location>
        <begin position="3288"/>
        <end position="3307"/>
    </location>
</feature>
<feature type="transmembrane region" description="Helical" evidence="8">
    <location>
        <begin position="1170"/>
        <end position="1189"/>
    </location>
</feature>
<evidence type="ECO:0000256" key="1">
    <source>
        <dbReference type="ARBA" id="ARBA00004141"/>
    </source>
</evidence>
<keyword evidence="6" id="KW-0175">Coiled coil</keyword>
<dbReference type="GO" id="GO:0050982">
    <property type="term" value="P:detection of mechanical stimulus"/>
    <property type="evidence" value="ECO:0007669"/>
    <property type="project" value="TreeGrafter"/>
</dbReference>
<dbReference type="OrthoDB" id="313451at2759"/>
<feature type="transmembrane region" description="Helical" evidence="8">
    <location>
        <begin position="3789"/>
        <end position="3806"/>
    </location>
</feature>
<feature type="compositionally biased region" description="Basic and acidic residues" evidence="7">
    <location>
        <begin position="1459"/>
        <end position="1475"/>
    </location>
</feature>
<protein>
    <submittedName>
        <fullName evidence="12">Transmembrane protein, putative</fullName>
    </submittedName>
</protein>
<dbReference type="InParanoid" id="I7LWE1"/>
<feature type="transmembrane region" description="Helical" evidence="8">
    <location>
        <begin position="3748"/>
        <end position="3769"/>
    </location>
</feature>
<evidence type="ECO:0000256" key="2">
    <source>
        <dbReference type="ARBA" id="ARBA00007821"/>
    </source>
</evidence>
<dbReference type="GO" id="GO:0005261">
    <property type="term" value="F:monoatomic cation channel activity"/>
    <property type="evidence" value="ECO:0007669"/>
    <property type="project" value="TreeGrafter"/>
</dbReference>
<feature type="transmembrane region" description="Helical" evidence="8">
    <location>
        <begin position="1053"/>
        <end position="1070"/>
    </location>
</feature>
<evidence type="ECO:0000259" key="11">
    <source>
        <dbReference type="Pfam" id="PF24874"/>
    </source>
</evidence>
<dbReference type="Pfam" id="PF12166">
    <property type="entry name" value="Piezo_cap"/>
    <property type="match status" value="1"/>
</dbReference>
<accession>I7LWE1</accession>
<feature type="transmembrane region" description="Helical" evidence="8">
    <location>
        <begin position="2241"/>
        <end position="2258"/>
    </location>
</feature>
<dbReference type="GO" id="GO:0016020">
    <property type="term" value="C:membrane"/>
    <property type="evidence" value="ECO:0007669"/>
    <property type="project" value="UniProtKB-SubCell"/>
</dbReference>
<feature type="transmembrane region" description="Helical" evidence="8">
    <location>
        <begin position="3327"/>
        <end position="3349"/>
    </location>
</feature>
<feature type="transmembrane region" description="Helical" evidence="8">
    <location>
        <begin position="1232"/>
        <end position="1251"/>
    </location>
</feature>
<dbReference type="PANTHER" id="PTHR13167">
    <property type="entry name" value="PIEZO-TYPE MECHANOSENSITIVE ION CHANNEL COMPONENT"/>
    <property type="match status" value="1"/>
</dbReference>
<feature type="transmembrane region" description="Helical" evidence="8">
    <location>
        <begin position="275"/>
        <end position="295"/>
    </location>
</feature>
<keyword evidence="5 8" id="KW-0472">Membrane</keyword>
<evidence type="ECO:0000256" key="3">
    <source>
        <dbReference type="ARBA" id="ARBA00022692"/>
    </source>
</evidence>
<feature type="transmembrane region" description="Helical" evidence="8">
    <location>
        <begin position="1559"/>
        <end position="1581"/>
    </location>
</feature>
<feature type="region of interest" description="Disordered" evidence="7">
    <location>
        <begin position="3709"/>
        <end position="3732"/>
    </location>
</feature>
<feature type="region of interest" description="Disordered" evidence="7">
    <location>
        <begin position="872"/>
        <end position="907"/>
    </location>
</feature>
<dbReference type="InterPro" id="IPR056768">
    <property type="entry name" value="THU_Piezo"/>
</dbReference>
<reference evidence="13" key="1">
    <citation type="journal article" date="2006" name="PLoS Biol.">
        <title>Macronuclear genome sequence of the ciliate Tetrahymena thermophila, a model eukaryote.</title>
        <authorList>
            <person name="Eisen J.A."/>
            <person name="Coyne R.S."/>
            <person name="Wu M."/>
            <person name="Wu D."/>
            <person name="Thiagarajan M."/>
            <person name="Wortman J.R."/>
            <person name="Badger J.H."/>
            <person name="Ren Q."/>
            <person name="Amedeo P."/>
            <person name="Jones K.M."/>
            <person name="Tallon L.J."/>
            <person name="Delcher A.L."/>
            <person name="Salzberg S.L."/>
            <person name="Silva J.C."/>
            <person name="Haas B.J."/>
            <person name="Majoros W.H."/>
            <person name="Farzad M."/>
            <person name="Carlton J.M."/>
            <person name="Smith R.K. Jr."/>
            <person name="Garg J."/>
            <person name="Pearlman R.E."/>
            <person name="Karrer K.M."/>
            <person name="Sun L."/>
            <person name="Manning G."/>
            <person name="Elde N.C."/>
            <person name="Turkewitz A.P."/>
            <person name="Asai D.J."/>
            <person name="Wilkes D.E."/>
            <person name="Wang Y."/>
            <person name="Cai H."/>
            <person name="Collins K."/>
            <person name="Stewart B.A."/>
            <person name="Lee S.R."/>
            <person name="Wilamowska K."/>
            <person name="Weinberg Z."/>
            <person name="Ruzzo W.L."/>
            <person name="Wloga D."/>
            <person name="Gaertig J."/>
            <person name="Frankel J."/>
            <person name="Tsao C.-C."/>
            <person name="Gorovsky M.A."/>
            <person name="Keeling P.J."/>
            <person name="Waller R.F."/>
            <person name="Patron N.J."/>
            <person name="Cherry J.M."/>
            <person name="Stover N.A."/>
            <person name="Krieger C.J."/>
            <person name="del Toro C."/>
            <person name="Ryder H.F."/>
            <person name="Williamson S.C."/>
            <person name="Barbeau R.A."/>
            <person name="Hamilton E.P."/>
            <person name="Orias E."/>
        </authorList>
    </citation>
    <scope>NUCLEOTIDE SEQUENCE [LARGE SCALE GENOMIC DNA]</scope>
    <source>
        <strain evidence="13">SB210</strain>
    </source>
</reference>
<feature type="domain" description="Piezo transmembrane helical unit" evidence="10">
    <location>
        <begin position="2952"/>
        <end position="3024"/>
    </location>
</feature>
<feature type="transmembrane region" description="Helical" evidence="8">
    <location>
        <begin position="2973"/>
        <end position="2989"/>
    </location>
</feature>
<evidence type="ECO:0000256" key="7">
    <source>
        <dbReference type="SAM" id="MobiDB-lite"/>
    </source>
</evidence>
<dbReference type="EMBL" id="GG662603">
    <property type="protein sequence ID" value="EAS01458.2"/>
    <property type="molecule type" value="Genomic_DNA"/>
</dbReference>
<feature type="compositionally biased region" description="Polar residues" evidence="7">
    <location>
        <begin position="3722"/>
        <end position="3731"/>
    </location>
</feature>
<feature type="transmembrane region" description="Helical" evidence="8">
    <location>
        <begin position="1526"/>
        <end position="1547"/>
    </location>
</feature>
<dbReference type="GO" id="GO:0042391">
    <property type="term" value="P:regulation of membrane potential"/>
    <property type="evidence" value="ECO:0007669"/>
    <property type="project" value="TreeGrafter"/>
</dbReference>
<dbReference type="GeneID" id="7840039"/>
<keyword evidence="4 8" id="KW-1133">Transmembrane helix</keyword>
<feature type="transmembrane region" description="Helical" evidence="8">
    <location>
        <begin position="2200"/>
        <end position="2220"/>
    </location>
</feature>
<feature type="transmembrane region" description="Helical" evidence="8">
    <location>
        <begin position="1138"/>
        <end position="1154"/>
    </location>
</feature>
<evidence type="ECO:0000256" key="8">
    <source>
        <dbReference type="SAM" id="Phobius"/>
    </source>
</evidence>
<evidence type="ECO:0000256" key="5">
    <source>
        <dbReference type="ARBA" id="ARBA00023136"/>
    </source>
</evidence>
<keyword evidence="13" id="KW-1185">Reference proteome</keyword>
<dbReference type="eggNOG" id="KOG1893">
    <property type="taxonomic scope" value="Eukaryota"/>
</dbReference>
<feature type="compositionally biased region" description="Low complexity" evidence="7">
    <location>
        <begin position="1616"/>
        <end position="1635"/>
    </location>
</feature>
<feature type="transmembrane region" description="Helical" evidence="8">
    <location>
        <begin position="1587"/>
        <end position="1606"/>
    </location>
</feature>
<feature type="transmembrane region" description="Helical" evidence="8">
    <location>
        <begin position="701"/>
        <end position="721"/>
    </location>
</feature>
<dbReference type="STRING" id="312017.I7LWE1"/>
<dbReference type="Proteomes" id="UP000009168">
    <property type="component" value="Unassembled WGS sequence"/>
</dbReference>
<feature type="compositionally biased region" description="Basic and acidic residues" evidence="7">
    <location>
        <begin position="3500"/>
        <end position="3522"/>
    </location>
</feature>
<feature type="transmembrane region" description="Helical" evidence="8">
    <location>
        <begin position="917"/>
        <end position="942"/>
    </location>
</feature>
<feature type="transmembrane region" description="Helical" evidence="8">
    <location>
        <begin position="70"/>
        <end position="89"/>
    </location>
</feature>
<feature type="compositionally biased region" description="Basic and acidic residues" evidence="7">
    <location>
        <begin position="3642"/>
        <end position="3663"/>
    </location>
</feature>
<name>I7LWE1_TETTS</name>
<feature type="transmembrane region" description="Helical" evidence="8">
    <location>
        <begin position="3034"/>
        <end position="3052"/>
    </location>
</feature>
<feature type="transmembrane region" description="Helical" evidence="8">
    <location>
        <begin position="2996"/>
        <end position="3014"/>
    </location>
</feature>
<feature type="region of interest" description="Disordered" evidence="7">
    <location>
        <begin position="824"/>
        <end position="849"/>
    </location>
</feature>
<feature type="domain" description="Piezo THU9 and anchor" evidence="11">
    <location>
        <begin position="3747"/>
        <end position="3923"/>
    </location>
</feature>